<organism evidence="1">
    <name type="scientific">marine sediment metagenome</name>
    <dbReference type="NCBI Taxonomy" id="412755"/>
    <lineage>
        <taxon>unclassified sequences</taxon>
        <taxon>metagenomes</taxon>
        <taxon>ecological metagenomes</taxon>
    </lineage>
</organism>
<reference evidence="1" key="1">
    <citation type="journal article" date="2014" name="Front. Microbiol.">
        <title>High frequency of phylogenetically diverse reductive dehalogenase-homologous genes in deep subseafloor sedimentary metagenomes.</title>
        <authorList>
            <person name="Kawai M."/>
            <person name="Futagami T."/>
            <person name="Toyoda A."/>
            <person name="Takaki Y."/>
            <person name="Nishi S."/>
            <person name="Hori S."/>
            <person name="Arai W."/>
            <person name="Tsubouchi T."/>
            <person name="Morono Y."/>
            <person name="Uchiyama I."/>
            <person name="Ito T."/>
            <person name="Fujiyama A."/>
            <person name="Inagaki F."/>
            <person name="Takami H."/>
        </authorList>
    </citation>
    <scope>NUCLEOTIDE SEQUENCE</scope>
    <source>
        <strain evidence="1">Expedition CK06-06</strain>
    </source>
</reference>
<dbReference type="EMBL" id="BARW01013594">
    <property type="protein sequence ID" value="GAI81591.1"/>
    <property type="molecule type" value="Genomic_DNA"/>
</dbReference>
<dbReference type="AlphaFoldDB" id="X1SR33"/>
<evidence type="ECO:0000313" key="1">
    <source>
        <dbReference type="EMBL" id="GAI81591.1"/>
    </source>
</evidence>
<accession>X1SR33</accession>
<gene>
    <name evidence="1" type="ORF">S12H4_24797</name>
</gene>
<proteinExistence type="predicted"/>
<protein>
    <submittedName>
        <fullName evidence="1">Uncharacterized protein</fullName>
    </submittedName>
</protein>
<sequence>PKLLELFLKIQKLQEGFNKIRYLHVSRWNRFQRIADELLNEELDKLGYKKYRYKR</sequence>
<comment type="caution">
    <text evidence="1">The sequence shown here is derived from an EMBL/GenBank/DDBJ whole genome shotgun (WGS) entry which is preliminary data.</text>
</comment>
<name>X1SR33_9ZZZZ</name>
<feature type="non-terminal residue" evidence="1">
    <location>
        <position position="1"/>
    </location>
</feature>